<keyword evidence="6 8" id="KW-0131">Cell cycle</keyword>
<dbReference type="GO" id="GO:0008765">
    <property type="term" value="F:UDP-N-acetylmuramoylalanyl-D-glutamate-2,6-diaminopimelate ligase activity"/>
    <property type="evidence" value="ECO:0007669"/>
    <property type="project" value="UniProtKB-EC"/>
</dbReference>
<dbReference type="Pfam" id="PF01225">
    <property type="entry name" value="Mur_ligase"/>
    <property type="match status" value="1"/>
</dbReference>
<dbReference type="InterPro" id="IPR013221">
    <property type="entry name" value="Mur_ligase_cen"/>
</dbReference>
<dbReference type="NCBIfam" id="TIGR01085">
    <property type="entry name" value="murE"/>
    <property type="match status" value="1"/>
</dbReference>
<evidence type="ECO:0000259" key="11">
    <source>
        <dbReference type="Pfam" id="PF08245"/>
    </source>
</evidence>
<dbReference type="Proteomes" id="UP001597301">
    <property type="component" value="Unassembled WGS sequence"/>
</dbReference>
<sequence>MDLSELIQNSLGHVRSKFPLQGITIEGITANSKEVCKNDLFVAISGYHHDGHDYIRHAIECGAAAVVGEKYVGELSVPYIRTSNSRSALAKLAKEYYQTFTSGQTVIGVTGTNGKTTTCFMLRHIFEASGFSCALFSTLFNIVNGEKVPSEQTTSDPLKMHHLLSRSKDQIIIVEVSSHGLSQCRLDGIDFDCCVFTNLDHDHLDYHQNMEDYFSVKASLFNKLKNRGKAVINGYDSWGEKLIQSLEHTDKQMYVMGEGGHSFQIIPQYDLSSETSFFIDQGKRYPIQQKIPGVHNILNAGLAYLTAKSFHIPEAFVIHTLQNFEGIPGRFQITRQTGQPTIVIDYAHTADAFYHCLQTGHAHKATRIFHVFGFRGDRDISKRKRMVEISSLLSDKVILTTDDLNQISHDAMVKSLHEFSRLDNVQIIPDRTLAIEFAITSAREGDWVFITGKGHERYKESYKLPSSSDLETVRMIQQLVDSESGERCFQLKCWDETDEKPMFH</sequence>
<dbReference type="InterPro" id="IPR000713">
    <property type="entry name" value="Mur_ligase_N"/>
</dbReference>
<evidence type="ECO:0000313" key="12">
    <source>
        <dbReference type="EMBL" id="MFD1706587.1"/>
    </source>
</evidence>
<keyword evidence="4 8" id="KW-0133">Cell shape</keyword>
<keyword evidence="5 8" id="KW-0573">Peptidoglycan synthesis</keyword>
<dbReference type="EMBL" id="JBHUEO010000017">
    <property type="protein sequence ID" value="MFD1706587.1"/>
    <property type="molecule type" value="Genomic_DNA"/>
</dbReference>
<keyword evidence="13" id="KW-1185">Reference proteome</keyword>
<evidence type="ECO:0000256" key="3">
    <source>
        <dbReference type="ARBA" id="ARBA00022618"/>
    </source>
</evidence>
<dbReference type="RefSeq" id="WP_380773214.1">
    <property type="nucleotide sequence ID" value="NZ_JBHUEO010000017.1"/>
</dbReference>
<dbReference type="NCBIfam" id="NF001126">
    <property type="entry name" value="PRK00139.1-4"/>
    <property type="match status" value="1"/>
</dbReference>
<dbReference type="PROSITE" id="PS50007">
    <property type="entry name" value="PIPLC_X_DOMAIN"/>
    <property type="match status" value="1"/>
</dbReference>
<dbReference type="PANTHER" id="PTHR23135">
    <property type="entry name" value="MUR LIGASE FAMILY MEMBER"/>
    <property type="match status" value="1"/>
</dbReference>
<dbReference type="Gene3D" id="3.90.190.20">
    <property type="entry name" value="Mur ligase, C-terminal domain"/>
    <property type="match status" value="1"/>
</dbReference>
<dbReference type="Pfam" id="PF08245">
    <property type="entry name" value="Mur_ligase_M"/>
    <property type="match status" value="1"/>
</dbReference>
<comment type="similarity">
    <text evidence="2">Belongs to the MurCDEF family. MurE subfamily.</text>
</comment>
<dbReference type="PANTHER" id="PTHR23135:SF4">
    <property type="entry name" value="UDP-N-ACETYLMURAMOYL-L-ALANYL-D-GLUTAMATE--2,6-DIAMINOPIMELATE LIGASE MURE HOMOLOG, CHLOROPLASTIC"/>
    <property type="match status" value="1"/>
</dbReference>
<evidence type="ECO:0000259" key="9">
    <source>
        <dbReference type="Pfam" id="PF01225"/>
    </source>
</evidence>
<dbReference type="SUPFAM" id="SSF53244">
    <property type="entry name" value="MurD-like peptide ligases, peptide-binding domain"/>
    <property type="match status" value="1"/>
</dbReference>
<proteinExistence type="inferred from homology"/>
<keyword evidence="3 8" id="KW-0132">Cell division</keyword>
<evidence type="ECO:0000256" key="4">
    <source>
        <dbReference type="ARBA" id="ARBA00022960"/>
    </source>
</evidence>
<dbReference type="EC" id="6.3.2.13" evidence="12"/>
<dbReference type="Pfam" id="PF02875">
    <property type="entry name" value="Mur_ligase_C"/>
    <property type="match status" value="1"/>
</dbReference>
<feature type="domain" description="Mur ligase N-terminal catalytic" evidence="9">
    <location>
        <begin position="24"/>
        <end position="97"/>
    </location>
</feature>
<dbReference type="InterPro" id="IPR035911">
    <property type="entry name" value="MurE/MurF_N"/>
</dbReference>
<dbReference type="InterPro" id="IPR036615">
    <property type="entry name" value="Mur_ligase_C_dom_sf"/>
</dbReference>
<evidence type="ECO:0000256" key="6">
    <source>
        <dbReference type="ARBA" id="ARBA00023306"/>
    </source>
</evidence>
<gene>
    <name evidence="12" type="ORF">ACFSCZ_07435</name>
</gene>
<dbReference type="InterPro" id="IPR036565">
    <property type="entry name" value="Mur-like_cat_sf"/>
</dbReference>
<feature type="domain" description="Mur ligase C-terminal" evidence="10">
    <location>
        <begin position="329"/>
        <end position="454"/>
    </location>
</feature>
<accession>A0ABW4KHR5</accession>
<dbReference type="InterPro" id="IPR004101">
    <property type="entry name" value="Mur_ligase_C"/>
</dbReference>
<comment type="caution">
    <text evidence="12">The sequence shown here is derived from an EMBL/GenBank/DDBJ whole genome shotgun (WGS) entry which is preliminary data.</text>
</comment>
<keyword evidence="12" id="KW-0436">Ligase</keyword>
<evidence type="ECO:0000256" key="8">
    <source>
        <dbReference type="RuleBase" id="RU004135"/>
    </source>
</evidence>
<evidence type="ECO:0000313" key="13">
    <source>
        <dbReference type="Proteomes" id="UP001597301"/>
    </source>
</evidence>
<protein>
    <submittedName>
        <fullName evidence="12">UDP-N-acetylmuramoyl-L-alanyl-D-glutamate--2, 6-diaminopimelate ligase</fullName>
        <ecNumber evidence="12">6.3.2.13</ecNumber>
    </submittedName>
</protein>
<comment type="pathway">
    <text evidence="1 8">Cell wall biogenesis; peptidoglycan biosynthesis.</text>
</comment>
<dbReference type="SUPFAM" id="SSF53623">
    <property type="entry name" value="MurD-like peptide ligases, catalytic domain"/>
    <property type="match status" value="1"/>
</dbReference>
<name>A0ABW4KHR5_9BACI</name>
<evidence type="ECO:0000259" key="10">
    <source>
        <dbReference type="Pfam" id="PF02875"/>
    </source>
</evidence>
<dbReference type="Gene3D" id="3.40.1190.10">
    <property type="entry name" value="Mur-like, catalytic domain"/>
    <property type="match status" value="1"/>
</dbReference>
<organism evidence="12 13">
    <name type="scientific">Siminovitchia sediminis</name>
    <dbReference type="NCBI Taxonomy" id="1274353"/>
    <lineage>
        <taxon>Bacteria</taxon>
        <taxon>Bacillati</taxon>
        <taxon>Bacillota</taxon>
        <taxon>Bacilli</taxon>
        <taxon>Bacillales</taxon>
        <taxon>Bacillaceae</taxon>
        <taxon>Siminovitchia</taxon>
    </lineage>
</organism>
<dbReference type="SUPFAM" id="SSF63418">
    <property type="entry name" value="MurE/MurF N-terminal domain"/>
    <property type="match status" value="1"/>
</dbReference>
<evidence type="ECO:0000256" key="2">
    <source>
        <dbReference type="ARBA" id="ARBA00005898"/>
    </source>
</evidence>
<dbReference type="InterPro" id="IPR005761">
    <property type="entry name" value="UDP-N-AcMur-Glu-dNH2Pim_ligase"/>
</dbReference>
<comment type="subcellular location">
    <subcellularLocation>
        <location evidence="8">Cytoplasm</location>
    </subcellularLocation>
</comment>
<dbReference type="Gene3D" id="3.40.1390.10">
    <property type="entry name" value="MurE/MurF, N-terminal domain"/>
    <property type="match status" value="1"/>
</dbReference>
<keyword evidence="7 8" id="KW-0961">Cell wall biogenesis/degradation</keyword>
<evidence type="ECO:0000256" key="1">
    <source>
        <dbReference type="ARBA" id="ARBA00004752"/>
    </source>
</evidence>
<feature type="domain" description="Mur ligase central" evidence="11">
    <location>
        <begin position="109"/>
        <end position="305"/>
    </location>
</feature>
<reference evidence="13" key="1">
    <citation type="journal article" date="2019" name="Int. J. Syst. Evol. Microbiol.">
        <title>The Global Catalogue of Microorganisms (GCM) 10K type strain sequencing project: providing services to taxonomists for standard genome sequencing and annotation.</title>
        <authorList>
            <consortium name="The Broad Institute Genomics Platform"/>
            <consortium name="The Broad Institute Genome Sequencing Center for Infectious Disease"/>
            <person name="Wu L."/>
            <person name="Ma J."/>
        </authorList>
    </citation>
    <scope>NUCLEOTIDE SEQUENCE [LARGE SCALE GENOMIC DNA]</scope>
    <source>
        <strain evidence="13">CGMCC 1.12295</strain>
    </source>
</reference>
<evidence type="ECO:0000256" key="7">
    <source>
        <dbReference type="ARBA" id="ARBA00023316"/>
    </source>
</evidence>
<evidence type="ECO:0000256" key="5">
    <source>
        <dbReference type="ARBA" id="ARBA00022984"/>
    </source>
</evidence>